<proteinExistence type="inferred from homology"/>
<keyword evidence="5 9" id="KW-0653">Protein transport</keyword>
<keyword evidence="11" id="KW-1185">Reference proteome</keyword>
<keyword evidence="6 9" id="KW-1133">Transmembrane helix</keyword>
<evidence type="ECO:0000256" key="3">
    <source>
        <dbReference type="ARBA" id="ARBA00022475"/>
    </source>
</evidence>
<comment type="caution">
    <text evidence="10">The sequence shown here is derived from an EMBL/GenBank/DDBJ whole genome shotgun (WGS) entry which is preliminary data.</text>
</comment>
<dbReference type="InterPro" id="IPR003369">
    <property type="entry name" value="TatA/B/E"/>
</dbReference>
<evidence type="ECO:0000256" key="7">
    <source>
        <dbReference type="ARBA" id="ARBA00023010"/>
    </source>
</evidence>
<keyword evidence="4 9" id="KW-0812">Transmembrane</keyword>
<evidence type="ECO:0000256" key="5">
    <source>
        <dbReference type="ARBA" id="ARBA00022927"/>
    </source>
</evidence>
<dbReference type="HAMAP" id="MF_00236">
    <property type="entry name" value="TatA_E"/>
    <property type="match status" value="1"/>
</dbReference>
<keyword evidence="7 9" id="KW-0811">Translocation</keyword>
<gene>
    <name evidence="9 10" type="primary">tatA</name>
    <name evidence="10" type="ORF">ORD21_18475</name>
</gene>
<dbReference type="InterPro" id="IPR006312">
    <property type="entry name" value="TatA/E"/>
</dbReference>
<evidence type="ECO:0000256" key="6">
    <source>
        <dbReference type="ARBA" id="ARBA00022989"/>
    </source>
</evidence>
<reference evidence="10 11" key="1">
    <citation type="submission" date="2022-11" db="EMBL/GenBank/DDBJ databases">
        <title>Deinococcus ZS9-10, Low Temperature and Draught-tolerating, UV-resistant Bacteria from Continental Antarctica.</title>
        <authorList>
            <person name="Cheng L."/>
        </authorList>
    </citation>
    <scope>NUCLEOTIDE SEQUENCE [LARGE SCALE GENOMIC DNA]</scope>
    <source>
        <strain evidence="10 11">ZS9-10</strain>
    </source>
</reference>
<evidence type="ECO:0000256" key="1">
    <source>
        <dbReference type="ARBA" id="ARBA00004162"/>
    </source>
</evidence>
<dbReference type="RefSeq" id="WP_317641937.1">
    <property type="nucleotide sequence ID" value="NZ_JAPMIV010000075.1"/>
</dbReference>
<keyword evidence="3 9" id="KW-1003">Cell membrane</keyword>
<dbReference type="PANTHER" id="PTHR42982">
    <property type="entry name" value="SEC-INDEPENDENT PROTEIN TRANSLOCASE PROTEIN TATA"/>
    <property type="match status" value="1"/>
</dbReference>
<organism evidence="10 11">
    <name type="scientific">Deinococcus arenicola</name>
    <dbReference type="NCBI Taxonomy" id="2994950"/>
    <lineage>
        <taxon>Bacteria</taxon>
        <taxon>Thermotogati</taxon>
        <taxon>Deinococcota</taxon>
        <taxon>Deinococci</taxon>
        <taxon>Deinococcales</taxon>
        <taxon>Deinococcaceae</taxon>
        <taxon>Deinococcus</taxon>
    </lineage>
</organism>
<evidence type="ECO:0000256" key="4">
    <source>
        <dbReference type="ARBA" id="ARBA00022692"/>
    </source>
</evidence>
<protein>
    <recommendedName>
        <fullName evidence="9">Sec-independent protein translocase protein TatA</fullName>
    </recommendedName>
</protein>
<dbReference type="NCBIfam" id="NF011430">
    <property type="entry name" value="PRK14861.1"/>
    <property type="match status" value="1"/>
</dbReference>
<dbReference type="EMBL" id="JAPMIV010000075">
    <property type="protein sequence ID" value="MDV6376583.1"/>
    <property type="molecule type" value="Genomic_DNA"/>
</dbReference>
<evidence type="ECO:0000256" key="9">
    <source>
        <dbReference type="HAMAP-Rule" id="MF_00236"/>
    </source>
</evidence>
<dbReference type="PANTHER" id="PTHR42982:SF1">
    <property type="entry name" value="SEC-INDEPENDENT PROTEIN TRANSLOCASE PROTEIN TATA"/>
    <property type="match status" value="1"/>
</dbReference>
<comment type="subunit">
    <text evidence="9">Forms a complex with TatC.</text>
</comment>
<keyword evidence="2 9" id="KW-0813">Transport</keyword>
<dbReference type="Proteomes" id="UP001276150">
    <property type="component" value="Unassembled WGS sequence"/>
</dbReference>
<dbReference type="Gene3D" id="1.20.5.3310">
    <property type="match status" value="1"/>
</dbReference>
<dbReference type="Pfam" id="PF02416">
    <property type="entry name" value="TatA_B_E"/>
    <property type="match status" value="1"/>
</dbReference>
<evidence type="ECO:0000313" key="11">
    <source>
        <dbReference type="Proteomes" id="UP001276150"/>
    </source>
</evidence>
<comment type="similarity">
    <text evidence="9">Belongs to the TatA/E family.</text>
</comment>
<keyword evidence="8 9" id="KW-0472">Membrane</keyword>
<comment type="function">
    <text evidence="9">Part of the twin-arginine translocation (Tat) system that transports large folded proteins containing a characteristic twin-arginine motif in their signal peptide across membranes. TatA could form the protein-conducting channel of the Tat system.</text>
</comment>
<accession>A0ABU4DVW4</accession>
<evidence type="ECO:0000256" key="2">
    <source>
        <dbReference type="ARBA" id="ARBA00022448"/>
    </source>
</evidence>
<evidence type="ECO:0000256" key="8">
    <source>
        <dbReference type="ARBA" id="ARBA00023136"/>
    </source>
</evidence>
<sequence>MSLGPMEIVLVLVVVLLIFGAKKLPQIGKDLGAGLREFKNSGRELMHSADQPSDQRREE</sequence>
<evidence type="ECO:0000313" key="10">
    <source>
        <dbReference type="EMBL" id="MDV6376583.1"/>
    </source>
</evidence>
<comment type="subcellular location">
    <subcellularLocation>
        <location evidence="1 9">Cell membrane</location>
        <topology evidence="1 9">Single-pass membrane protein</topology>
    </subcellularLocation>
</comment>
<name>A0ABU4DVW4_9DEIO</name>
<dbReference type="NCBIfam" id="TIGR01411">
    <property type="entry name" value="tatAE"/>
    <property type="match status" value="1"/>
</dbReference>